<evidence type="ECO:0000313" key="2">
    <source>
        <dbReference type="Proteomes" id="UP000435243"/>
    </source>
</evidence>
<sequence length="130" mass="14038">MGHFTVRRYAAAFDDASYQLLFRLSGTSPVSQADGLGWADVRQVYEYHAEMLPGTMFSISGAPVRLGTKSIDVEYRMVRTQDGSAVATMRSTLVRLDLKAREGVAVEAAMRARIGQMIDASTSVTGGEGA</sequence>
<organism evidence="1 2">
    <name type="scientific">Alteraurantiacibacter aestuarii</name>
    <dbReference type="NCBI Taxonomy" id="650004"/>
    <lineage>
        <taxon>Bacteria</taxon>
        <taxon>Pseudomonadati</taxon>
        <taxon>Pseudomonadota</taxon>
        <taxon>Alphaproteobacteria</taxon>
        <taxon>Sphingomonadales</taxon>
        <taxon>Erythrobacteraceae</taxon>
        <taxon>Alteraurantiacibacter</taxon>
    </lineage>
</organism>
<dbReference type="OrthoDB" id="7597365at2"/>
<dbReference type="Proteomes" id="UP000435243">
    <property type="component" value="Unassembled WGS sequence"/>
</dbReference>
<keyword evidence="2" id="KW-1185">Reference proteome</keyword>
<dbReference type="EMBL" id="WTYY01000002">
    <property type="protein sequence ID" value="MXO88124.1"/>
    <property type="molecule type" value="Genomic_DNA"/>
</dbReference>
<dbReference type="Pfam" id="PF13279">
    <property type="entry name" value="4HBT_2"/>
    <property type="match status" value="1"/>
</dbReference>
<name>A0A844ZKN3_9SPHN</name>
<gene>
    <name evidence="1" type="ORF">GRI32_05155</name>
</gene>
<evidence type="ECO:0000313" key="1">
    <source>
        <dbReference type="EMBL" id="MXO88124.1"/>
    </source>
</evidence>
<proteinExistence type="predicted"/>
<comment type="caution">
    <text evidence="1">The sequence shown here is derived from an EMBL/GenBank/DDBJ whole genome shotgun (WGS) entry which is preliminary data.</text>
</comment>
<dbReference type="SUPFAM" id="SSF54637">
    <property type="entry name" value="Thioesterase/thiol ester dehydrase-isomerase"/>
    <property type="match status" value="1"/>
</dbReference>
<dbReference type="CDD" id="cd00586">
    <property type="entry name" value="4HBT"/>
    <property type="match status" value="1"/>
</dbReference>
<reference evidence="1 2" key="1">
    <citation type="submission" date="2019-12" db="EMBL/GenBank/DDBJ databases">
        <title>Genomic-based taxomic classification of the family Erythrobacteraceae.</title>
        <authorList>
            <person name="Xu L."/>
        </authorList>
    </citation>
    <scope>NUCLEOTIDE SEQUENCE [LARGE SCALE GENOMIC DNA]</scope>
    <source>
        <strain evidence="1 2">JCM 16339</strain>
    </source>
</reference>
<dbReference type="Gene3D" id="3.10.129.10">
    <property type="entry name" value="Hotdog Thioesterase"/>
    <property type="match status" value="1"/>
</dbReference>
<dbReference type="AlphaFoldDB" id="A0A844ZKN3"/>
<dbReference type="InterPro" id="IPR029069">
    <property type="entry name" value="HotDog_dom_sf"/>
</dbReference>
<protein>
    <submittedName>
        <fullName evidence="1">Acyl-CoA thioesterase</fullName>
    </submittedName>
</protein>
<accession>A0A844ZKN3</accession>